<keyword evidence="3" id="KW-1185">Reference proteome</keyword>
<gene>
    <name evidence="2" type="ORF">KIPB_004913</name>
</gene>
<evidence type="ECO:0000313" key="3">
    <source>
        <dbReference type="Proteomes" id="UP000265618"/>
    </source>
</evidence>
<evidence type="ECO:0000256" key="1">
    <source>
        <dbReference type="SAM" id="Phobius"/>
    </source>
</evidence>
<keyword evidence="1" id="KW-0812">Transmembrane</keyword>
<name>A0A9K3CUI5_9EUKA</name>
<accession>A0A9K3CUI5</accession>
<keyword evidence="1" id="KW-0472">Membrane</keyword>
<feature type="transmembrane region" description="Helical" evidence="1">
    <location>
        <begin position="205"/>
        <end position="223"/>
    </location>
</feature>
<organism evidence="2 3">
    <name type="scientific">Kipferlia bialata</name>
    <dbReference type="NCBI Taxonomy" id="797122"/>
    <lineage>
        <taxon>Eukaryota</taxon>
        <taxon>Metamonada</taxon>
        <taxon>Carpediemonas-like organisms</taxon>
        <taxon>Kipferlia</taxon>
    </lineage>
</organism>
<dbReference type="Proteomes" id="UP000265618">
    <property type="component" value="Unassembled WGS sequence"/>
</dbReference>
<keyword evidence="1" id="KW-1133">Transmembrane helix</keyword>
<dbReference type="AlphaFoldDB" id="A0A9K3CUI5"/>
<sequence length="290" mass="31360">MVDTAPPTSDLVTLSAEESSDYPLDPIPPPAPALPQFTEDVSPSLPPLDPLVLRMLRVSMRLGRVFLLLASVMCIVGCVVGVQNSVEDIWPSEAMSCLGNPYKEPASSGWYNGALIVVCAGMLIHNIPLLVWVTLRPPLPPKTDTIHSQGDKWYQSPAVRRYLVLPPALESVLWRVVAWFLLLDFAGLMASGFLNGSFGRVHREVIKESAGLAILALLLMFPLNMHSGRALFATAGVTVFMLTCLPLGDDHLGVMPYAVFEMWGLVGMVGIQYVAGYSAVEWARGGGVSS</sequence>
<reference evidence="2 3" key="1">
    <citation type="journal article" date="2018" name="PLoS ONE">
        <title>The draft genome of Kipferlia bialata reveals reductive genome evolution in fornicate parasites.</title>
        <authorList>
            <person name="Tanifuji G."/>
            <person name="Takabayashi S."/>
            <person name="Kume K."/>
            <person name="Takagi M."/>
            <person name="Nakayama T."/>
            <person name="Kamikawa R."/>
            <person name="Inagaki Y."/>
            <person name="Hashimoto T."/>
        </authorList>
    </citation>
    <scope>NUCLEOTIDE SEQUENCE [LARGE SCALE GENOMIC DNA]</scope>
    <source>
        <strain evidence="2">NY0173</strain>
    </source>
</reference>
<comment type="caution">
    <text evidence="2">The sequence shown here is derived from an EMBL/GenBank/DDBJ whole genome shotgun (WGS) entry which is preliminary data.</text>
</comment>
<protein>
    <submittedName>
        <fullName evidence="2">Uncharacterized protein</fullName>
    </submittedName>
</protein>
<feature type="transmembrane region" description="Helical" evidence="1">
    <location>
        <begin position="110"/>
        <end position="133"/>
    </location>
</feature>
<evidence type="ECO:0000313" key="2">
    <source>
        <dbReference type="EMBL" id="GIQ83568.1"/>
    </source>
</evidence>
<feature type="transmembrane region" description="Helical" evidence="1">
    <location>
        <begin position="172"/>
        <end position="193"/>
    </location>
</feature>
<dbReference type="EMBL" id="BDIP01001099">
    <property type="protein sequence ID" value="GIQ83568.1"/>
    <property type="molecule type" value="Genomic_DNA"/>
</dbReference>
<proteinExistence type="predicted"/>
<feature type="transmembrane region" description="Helical" evidence="1">
    <location>
        <begin position="62"/>
        <end position="82"/>
    </location>
</feature>
<feature type="transmembrane region" description="Helical" evidence="1">
    <location>
        <begin position="254"/>
        <end position="275"/>
    </location>
</feature>